<gene>
    <name evidence="1" type="ORF">SOIL9_01220</name>
</gene>
<dbReference type="Pfam" id="PF22091">
    <property type="entry name" value="DUF6941"/>
    <property type="match status" value="1"/>
</dbReference>
<evidence type="ECO:0000313" key="2">
    <source>
        <dbReference type="Proteomes" id="UP000464178"/>
    </source>
</evidence>
<dbReference type="EMBL" id="LR593886">
    <property type="protein sequence ID" value="VTR98893.1"/>
    <property type="molecule type" value="Genomic_DNA"/>
</dbReference>
<name>A0A6P2DC83_9BACT</name>
<reference evidence="1 2" key="1">
    <citation type="submission" date="2019-05" db="EMBL/GenBank/DDBJ databases">
        <authorList>
            <consortium name="Science for Life Laboratories"/>
        </authorList>
    </citation>
    <scope>NUCLEOTIDE SEQUENCE [LARGE SCALE GENOMIC DNA]</scope>
    <source>
        <strain evidence="1">Soil9</strain>
    </source>
</reference>
<evidence type="ECO:0000313" key="1">
    <source>
        <dbReference type="EMBL" id="VTR98893.1"/>
    </source>
</evidence>
<dbReference type="InterPro" id="IPR054221">
    <property type="entry name" value="DUF6941"/>
</dbReference>
<protein>
    <submittedName>
        <fullName evidence="1">Uncharacterized protein</fullName>
    </submittedName>
</protein>
<sequence length="139" mass="15114">MNGPEPVVLAVVLCDAVHTDHATGKRTLLGTFSRINASHFPVTHPRMAVYVCLTECHGEVPLTFRIVDSSDDRPVFEGSNVIEVNDPLAVVELDIQLGALTFPEAGEYRVQILSNGPPLLERRLLVVPITVPDHAPEDG</sequence>
<organism evidence="1 2">
    <name type="scientific">Gemmata massiliana</name>
    <dbReference type="NCBI Taxonomy" id="1210884"/>
    <lineage>
        <taxon>Bacteria</taxon>
        <taxon>Pseudomonadati</taxon>
        <taxon>Planctomycetota</taxon>
        <taxon>Planctomycetia</taxon>
        <taxon>Gemmatales</taxon>
        <taxon>Gemmataceae</taxon>
        <taxon>Gemmata</taxon>
    </lineage>
</organism>
<dbReference type="AlphaFoldDB" id="A0A6P2DC83"/>
<dbReference type="Proteomes" id="UP000464178">
    <property type="component" value="Chromosome"/>
</dbReference>
<dbReference type="KEGG" id="gms:SOIL9_01220"/>
<proteinExistence type="predicted"/>
<accession>A0A6P2DC83</accession>
<keyword evidence="2" id="KW-1185">Reference proteome</keyword>
<dbReference type="RefSeq" id="WP_162671730.1">
    <property type="nucleotide sequence ID" value="NZ_LR593886.1"/>
</dbReference>